<dbReference type="Gene3D" id="3.40.50.1820">
    <property type="entry name" value="alpha/beta hydrolase"/>
    <property type="match status" value="1"/>
</dbReference>
<keyword evidence="4" id="KW-1185">Reference proteome</keyword>
<dbReference type="InterPro" id="IPR029058">
    <property type="entry name" value="AB_hydrolase_fold"/>
</dbReference>
<feature type="compositionally biased region" description="Polar residues" evidence="1">
    <location>
        <begin position="245"/>
        <end position="255"/>
    </location>
</feature>
<feature type="region of interest" description="Disordered" evidence="1">
    <location>
        <begin position="280"/>
        <end position="314"/>
    </location>
</feature>
<dbReference type="Pfam" id="PF12697">
    <property type="entry name" value="Abhydrolase_6"/>
    <property type="match status" value="1"/>
</dbReference>
<dbReference type="OrthoDB" id="94039at2759"/>
<sequence>MSSEFFKVNEHVLEASHIRTFPRTTSTHQDEVLHLSIKQYTPIENLHPKPGDITIIAAHANAFPKELYEPLWDELLRRTKQNGVSIRGIWIADVVHQGQSGVLNEHKLGNDPAWLDHSRDLLHMVNTFRKEMPRPIIGVGHSMGGAQLAYLGLLHPRLMETLILIDPVVQRMVSLGGNFSPAFASANRRDKWPSREEAAKAMMRSKFYQAWDPRVFERWIKYGLRDLPSRLYPESSATPGPLPATVSTEPTVTPSAPQPKEVTLTTTKHHEVMTFLRPNYPARVGDKEPSSAEYSLSNPTSLNRRTHPDLIPTPIPQAPFYRGESMMVFEQLPHLRPSVLYIFGSLSFLTEDPANIADKMAQTGSGGGGSGGVKEGRVDQVMVQDAGHLIPMEKVEETAEHVAKWVGKEMSRWRINEKITEEEWGTLKGHERSVLPARYVEELSETMKGKVPPKEKKEAKL</sequence>
<dbReference type="SUPFAM" id="SSF53474">
    <property type="entry name" value="alpha/beta-Hydrolases"/>
    <property type="match status" value="1"/>
</dbReference>
<gene>
    <name evidence="3" type="ORF">K505DRAFT_375415</name>
</gene>
<feature type="compositionally biased region" description="Polar residues" evidence="1">
    <location>
        <begin position="292"/>
        <end position="303"/>
    </location>
</feature>
<dbReference type="Proteomes" id="UP000799757">
    <property type="component" value="Unassembled WGS sequence"/>
</dbReference>
<accession>A0A6A6XA82</accession>
<evidence type="ECO:0000259" key="2">
    <source>
        <dbReference type="Pfam" id="PF12697"/>
    </source>
</evidence>
<keyword evidence="3" id="KW-0378">Hydrolase</keyword>
<dbReference type="GO" id="GO:0016787">
    <property type="term" value="F:hydrolase activity"/>
    <property type="evidence" value="ECO:0007669"/>
    <property type="project" value="UniProtKB-KW"/>
</dbReference>
<feature type="region of interest" description="Disordered" evidence="1">
    <location>
        <begin position="234"/>
        <end position="260"/>
    </location>
</feature>
<dbReference type="AlphaFoldDB" id="A0A6A6XA82"/>
<evidence type="ECO:0000313" key="4">
    <source>
        <dbReference type="Proteomes" id="UP000799757"/>
    </source>
</evidence>
<name>A0A6A6XA82_9PLEO</name>
<dbReference type="InterPro" id="IPR000073">
    <property type="entry name" value="AB_hydrolase_1"/>
</dbReference>
<dbReference type="EMBL" id="MU001932">
    <property type="protein sequence ID" value="KAF2793339.1"/>
    <property type="molecule type" value="Genomic_DNA"/>
</dbReference>
<feature type="domain" description="AB hydrolase-1" evidence="2">
    <location>
        <begin position="110"/>
        <end position="399"/>
    </location>
</feature>
<organism evidence="3 4">
    <name type="scientific">Melanomma pulvis-pyrius CBS 109.77</name>
    <dbReference type="NCBI Taxonomy" id="1314802"/>
    <lineage>
        <taxon>Eukaryota</taxon>
        <taxon>Fungi</taxon>
        <taxon>Dikarya</taxon>
        <taxon>Ascomycota</taxon>
        <taxon>Pezizomycotina</taxon>
        <taxon>Dothideomycetes</taxon>
        <taxon>Pleosporomycetidae</taxon>
        <taxon>Pleosporales</taxon>
        <taxon>Melanommataceae</taxon>
        <taxon>Melanomma</taxon>
    </lineage>
</organism>
<evidence type="ECO:0000256" key="1">
    <source>
        <dbReference type="SAM" id="MobiDB-lite"/>
    </source>
</evidence>
<protein>
    <submittedName>
        <fullName evidence="3">Alpha/beta-hydrolase</fullName>
    </submittedName>
</protein>
<evidence type="ECO:0000313" key="3">
    <source>
        <dbReference type="EMBL" id="KAF2793339.1"/>
    </source>
</evidence>
<proteinExistence type="predicted"/>
<reference evidence="3" key="1">
    <citation type="journal article" date="2020" name="Stud. Mycol.">
        <title>101 Dothideomycetes genomes: a test case for predicting lifestyles and emergence of pathogens.</title>
        <authorList>
            <person name="Haridas S."/>
            <person name="Albert R."/>
            <person name="Binder M."/>
            <person name="Bloem J."/>
            <person name="Labutti K."/>
            <person name="Salamov A."/>
            <person name="Andreopoulos B."/>
            <person name="Baker S."/>
            <person name="Barry K."/>
            <person name="Bills G."/>
            <person name="Bluhm B."/>
            <person name="Cannon C."/>
            <person name="Castanera R."/>
            <person name="Culley D."/>
            <person name="Daum C."/>
            <person name="Ezra D."/>
            <person name="Gonzalez J."/>
            <person name="Henrissat B."/>
            <person name="Kuo A."/>
            <person name="Liang C."/>
            <person name="Lipzen A."/>
            <person name="Lutzoni F."/>
            <person name="Magnuson J."/>
            <person name="Mondo S."/>
            <person name="Nolan M."/>
            <person name="Ohm R."/>
            <person name="Pangilinan J."/>
            <person name="Park H.-J."/>
            <person name="Ramirez L."/>
            <person name="Alfaro M."/>
            <person name="Sun H."/>
            <person name="Tritt A."/>
            <person name="Yoshinaga Y."/>
            <person name="Zwiers L.-H."/>
            <person name="Turgeon B."/>
            <person name="Goodwin S."/>
            <person name="Spatafora J."/>
            <person name="Crous P."/>
            <person name="Grigoriev I."/>
        </authorList>
    </citation>
    <scope>NUCLEOTIDE SEQUENCE</scope>
    <source>
        <strain evidence="3">CBS 109.77</strain>
    </source>
</reference>